<dbReference type="PATRIC" id="fig|1158609.3.peg.1890"/>
<keyword evidence="5 7" id="KW-1133">Transmembrane helix</keyword>
<reference evidence="10 12" key="2">
    <citation type="submission" date="2013-03" db="EMBL/GenBank/DDBJ databases">
        <title>The Genome Sequence of Enterococcus moraviensis BAA-383 (PacBio/Illumina hybrid assembly).</title>
        <authorList>
            <consortium name="The Broad Institute Genomics Platform"/>
            <consortium name="The Broad Institute Genome Sequencing Center for Infectious Disease"/>
            <person name="Earl A."/>
            <person name="Russ C."/>
            <person name="Gilmore M."/>
            <person name="Surin D."/>
            <person name="Walker B."/>
            <person name="Young S."/>
            <person name="Zeng Q."/>
            <person name="Gargeya S."/>
            <person name="Fitzgerald M."/>
            <person name="Haas B."/>
            <person name="Abouelleil A."/>
            <person name="Allen A.W."/>
            <person name="Alvarado L."/>
            <person name="Arachchi H.M."/>
            <person name="Berlin A.M."/>
            <person name="Chapman S.B."/>
            <person name="Gainer-Dewar J."/>
            <person name="Goldberg J."/>
            <person name="Griggs A."/>
            <person name="Gujja S."/>
            <person name="Hansen M."/>
            <person name="Howarth C."/>
            <person name="Imamovic A."/>
            <person name="Ireland A."/>
            <person name="Larimer J."/>
            <person name="McCowan C."/>
            <person name="Murphy C."/>
            <person name="Pearson M."/>
            <person name="Poon T.W."/>
            <person name="Priest M."/>
            <person name="Roberts A."/>
            <person name="Saif S."/>
            <person name="Shea T."/>
            <person name="Sisk P."/>
            <person name="Sykes S."/>
            <person name="Wortman J."/>
            <person name="Nusbaum C."/>
            <person name="Birren B."/>
        </authorList>
    </citation>
    <scope>NUCLEOTIDE SEQUENCE [LARGE SCALE GENOMIC DNA]</scope>
    <source>
        <strain evidence="10 12">ATCC BAA-383</strain>
    </source>
</reference>
<dbReference type="InterPro" id="IPR049177">
    <property type="entry name" value="MgtC_SapB_SrpB_YhiD_N"/>
</dbReference>
<dbReference type="EMBL" id="AJAS01000015">
    <property type="protein sequence ID" value="EOH99165.1"/>
    <property type="molecule type" value="Genomic_DNA"/>
</dbReference>
<evidence type="ECO:0000259" key="8">
    <source>
        <dbReference type="Pfam" id="PF02308"/>
    </source>
</evidence>
<organism evidence="9 11">
    <name type="scientific">Enterococcus moraviensis ATCC BAA-383</name>
    <dbReference type="NCBI Taxonomy" id="1158609"/>
    <lineage>
        <taxon>Bacteria</taxon>
        <taxon>Bacillati</taxon>
        <taxon>Bacillota</taxon>
        <taxon>Bacilli</taxon>
        <taxon>Lactobacillales</taxon>
        <taxon>Enterococcaceae</taxon>
        <taxon>Enterococcus</taxon>
    </lineage>
</organism>
<dbReference type="AlphaFoldDB" id="R2SV96"/>
<evidence type="ECO:0000256" key="1">
    <source>
        <dbReference type="ARBA" id="ARBA00004651"/>
    </source>
</evidence>
<evidence type="ECO:0000313" key="9">
    <source>
        <dbReference type="EMBL" id="EOH99165.1"/>
    </source>
</evidence>
<evidence type="ECO:0000256" key="3">
    <source>
        <dbReference type="ARBA" id="ARBA00022475"/>
    </source>
</evidence>
<evidence type="ECO:0000256" key="7">
    <source>
        <dbReference type="SAM" id="Phobius"/>
    </source>
</evidence>
<evidence type="ECO:0000256" key="2">
    <source>
        <dbReference type="ARBA" id="ARBA00009298"/>
    </source>
</evidence>
<comment type="similarity">
    <text evidence="2">Belongs to the MgtC/SapB family.</text>
</comment>
<dbReference type="Pfam" id="PF02308">
    <property type="entry name" value="MgtC"/>
    <property type="match status" value="1"/>
</dbReference>
<evidence type="ECO:0000256" key="4">
    <source>
        <dbReference type="ARBA" id="ARBA00022692"/>
    </source>
</evidence>
<evidence type="ECO:0000256" key="5">
    <source>
        <dbReference type="ARBA" id="ARBA00022989"/>
    </source>
</evidence>
<dbReference type="PANTHER" id="PTHR33778">
    <property type="entry name" value="PROTEIN MGTC"/>
    <property type="match status" value="1"/>
</dbReference>
<comment type="subcellular location">
    <subcellularLocation>
        <location evidence="1">Cell membrane</location>
        <topology evidence="1">Multi-pass membrane protein</topology>
    </subcellularLocation>
</comment>
<dbReference type="Proteomes" id="UP000013781">
    <property type="component" value="Unassembled WGS sequence"/>
</dbReference>
<sequence>MNVIASIFAGMIIGAERQWRKKLAGMRTMTLVTFGACQFVSLSTLIQDDSSPTRIAAQVVSGIGFLAGGVILREGFSVTGINTAATLWCSAAVGSMIGAGFAVEGVTCAIVLMLVNILLRNLSFKIDDYTVQNEEQTESIHYLSVITSNTSEVMLRTEIIQLLDRYCLTFTKFSCTDLAGKKVRLFLEIEATRNGTLAVNTIISELSQLSEVIEINQMSN</sequence>
<keyword evidence="3" id="KW-1003">Cell membrane</keyword>
<dbReference type="EMBL" id="ASWB01000002">
    <property type="protein sequence ID" value="EOT72152.1"/>
    <property type="molecule type" value="Genomic_DNA"/>
</dbReference>
<dbReference type="PRINTS" id="PR01837">
    <property type="entry name" value="MGTCSAPBPROT"/>
</dbReference>
<feature type="domain" description="MgtC/SapB/SrpB/YhiD N-terminal" evidence="8">
    <location>
        <begin position="4"/>
        <end position="122"/>
    </location>
</feature>
<accession>R2SV96</accession>
<dbReference type="STRING" id="155617.RV09_GL002631"/>
<comment type="caution">
    <text evidence="9">The sequence shown here is derived from an EMBL/GenBank/DDBJ whole genome shotgun (WGS) entry which is preliminary data.</text>
</comment>
<proteinExistence type="inferred from homology"/>
<gene>
    <name evidence="10" type="ORF">I586_01960</name>
    <name evidence="9" type="ORF">UAY_01942</name>
</gene>
<keyword evidence="6 7" id="KW-0472">Membrane</keyword>
<dbReference type="OrthoDB" id="9811198at2"/>
<keyword evidence="12" id="KW-1185">Reference proteome</keyword>
<dbReference type="PANTHER" id="PTHR33778:SF3">
    <property type="entry name" value="PROTEIN MGTC"/>
    <property type="match status" value="1"/>
</dbReference>
<feature type="transmembrane region" description="Helical" evidence="7">
    <location>
        <begin position="55"/>
        <end position="72"/>
    </location>
</feature>
<keyword evidence="4 7" id="KW-0812">Transmembrane</keyword>
<dbReference type="eggNOG" id="COG1285">
    <property type="taxonomic scope" value="Bacteria"/>
</dbReference>
<evidence type="ECO:0000313" key="12">
    <source>
        <dbReference type="Proteomes" id="UP000014157"/>
    </source>
</evidence>
<feature type="transmembrane region" description="Helical" evidence="7">
    <location>
        <begin position="27"/>
        <end position="46"/>
    </location>
</feature>
<dbReference type="InterPro" id="IPR003416">
    <property type="entry name" value="MgtC/SapB/SrpB/YhiD_fam"/>
</dbReference>
<protein>
    <recommendedName>
        <fullName evidence="8">MgtC/SapB/SrpB/YhiD N-terminal domain-containing protein</fullName>
    </recommendedName>
</protein>
<feature type="transmembrane region" description="Helical" evidence="7">
    <location>
        <begin position="92"/>
        <end position="119"/>
    </location>
</feature>
<name>R2SV96_9ENTE</name>
<evidence type="ECO:0000313" key="10">
    <source>
        <dbReference type="EMBL" id="EOT72152.1"/>
    </source>
</evidence>
<reference evidence="9 11" key="1">
    <citation type="submission" date="2013-02" db="EMBL/GenBank/DDBJ databases">
        <title>The Genome Sequence of Enterococcus moraviensis BAA-383.</title>
        <authorList>
            <consortium name="The Broad Institute Genome Sequencing Platform"/>
            <consortium name="The Broad Institute Genome Sequencing Center for Infectious Disease"/>
            <person name="Earl A.M."/>
            <person name="Gilmore M.S."/>
            <person name="Lebreton F."/>
            <person name="Walker B."/>
            <person name="Young S.K."/>
            <person name="Zeng Q."/>
            <person name="Gargeya S."/>
            <person name="Fitzgerald M."/>
            <person name="Haas B."/>
            <person name="Abouelleil A."/>
            <person name="Alvarado L."/>
            <person name="Arachchi H.M."/>
            <person name="Berlin A.M."/>
            <person name="Chapman S.B."/>
            <person name="Dewar J."/>
            <person name="Goldberg J."/>
            <person name="Griggs A."/>
            <person name="Gujja S."/>
            <person name="Hansen M."/>
            <person name="Howarth C."/>
            <person name="Imamovic A."/>
            <person name="Larimer J."/>
            <person name="McCowan C."/>
            <person name="Murphy C."/>
            <person name="Neiman D."/>
            <person name="Pearson M."/>
            <person name="Priest M."/>
            <person name="Roberts A."/>
            <person name="Saif S."/>
            <person name="Shea T."/>
            <person name="Sisk P."/>
            <person name="Sykes S."/>
            <person name="Wortman J."/>
            <person name="Nusbaum C."/>
            <person name="Birren B."/>
        </authorList>
    </citation>
    <scope>NUCLEOTIDE SEQUENCE [LARGE SCALE GENOMIC DNA]</scope>
    <source>
        <strain evidence="9 11">ATCC BAA-383</strain>
    </source>
</reference>
<dbReference type="Proteomes" id="UP000014157">
    <property type="component" value="Unassembled WGS sequence"/>
</dbReference>
<evidence type="ECO:0000256" key="6">
    <source>
        <dbReference type="ARBA" id="ARBA00023136"/>
    </source>
</evidence>
<dbReference type="HOGENOM" id="CLU_079292_0_0_9"/>
<dbReference type="GO" id="GO:0005886">
    <property type="term" value="C:plasma membrane"/>
    <property type="evidence" value="ECO:0007669"/>
    <property type="project" value="UniProtKB-SubCell"/>
</dbReference>
<evidence type="ECO:0000313" key="11">
    <source>
        <dbReference type="Proteomes" id="UP000013781"/>
    </source>
</evidence>